<comment type="caution">
    <text evidence="10">The sequence shown here is derived from an EMBL/GenBank/DDBJ whole genome shotgun (WGS) entry which is preliminary data.</text>
</comment>
<dbReference type="GO" id="GO:0016020">
    <property type="term" value="C:membrane"/>
    <property type="evidence" value="ECO:0007669"/>
    <property type="project" value="UniProtKB-SubCell"/>
</dbReference>
<dbReference type="SMART" id="SM00724">
    <property type="entry name" value="TLC"/>
    <property type="match status" value="1"/>
</dbReference>
<gene>
    <name evidence="10" type="ORF">OXX778_LOCUS3295</name>
</gene>
<feature type="domain" description="Peptidase S1" evidence="8">
    <location>
        <begin position="299"/>
        <end position="547"/>
    </location>
</feature>
<feature type="transmembrane region" description="Helical" evidence="7">
    <location>
        <begin position="45"/>
        <end position="66"/>
    </location>
</feature>
<evidence type="ECO:0000256" key="6">
    <source>
        <dbReference type="PROSITE-ProRule" id="PRU00205"/>
    </source>
</evidence>
<feature type="transmembrane region" description="Helical" evidence="7">
    <location>
        <begin position="86"/>
        <end position="105"/>
    </location>
</feature>
<dbReference type="SMART" id="SM00020">
    <property type="entry name" value="Tryp_SPc"/>
    <property type="match status" value="1"/>
</dbReference>
<feature type="domain" description="TLC" evidence="9">
    <location>
        <begin position="40"/>
        <end position="241"/>
    </location>
</feature>
<dbReference type="PRINTS" id="PR00722">
    <property type="entry name" value="CHYMOTRYPSIN"/>
</dbReference>
<accession>A0A813NGD2</accession>
<dbReference type="InterPro" id="IPR001314">
    <property type="entry name" value="Peptidase_S1A"/>
</dbReference>
<comment type="subcellular location">
    <subcellularLocation>
        <location evidence="1">Membrane</location>
        <topology evidence="1">Multi-pass membrane protein</topology>
    </subcellularLocation>
</comment>
<evidence type="ECO:0000256" key="3">
    <source>
        <dbReference type="ARBA" id="ARBA00022989"/>
    </source>
</evidence>
<evidence type="ECO:0000313" key="10">
    <source>
        <dbReference type="EMBL" id="CAF0739139.1"/>
    </source>
</evidence>
<protein>
    <submittedName>
        <fullName evidence="10">Uncharacterized protein</fullName>
    </submittedName>
</protein>
<dbReference type="AlphaFoldDB" id="A0A813NGD2"/>
<dbReference type="EMBL" id="CAJNOC010000286">
    <property type="protein sequence ID" value="CAF0739139.1"/>
    <property type="molecule type" value="Genomic_DNA"/>
</dbReference>
<reference evidence="10" key="1">
    <citation type="submission" date="2021-02" db="EMBL/GenBank/DDBJ databases">
        <authorList>
            <person name="Nowell W R."/>
        </authorList>
    </citation>
    <scope>NUCLEOTIDE SEQUENCE</scope>
    <source>
        <strain evidence="10">Ploen Becks lab</strain>
    </source>
</reference>
<dbReference type="Proteomes" id="UP000663879">
    <property type="component" value="Unassembled WGS sequence"/>
</dbReference>
<dbReference type="PROSITE" id="PS50240">
    <property type="entry name" value="TRYPSIN_DOM"/>
    <property type="match status" value="1"/>
</dbReference>
<dbReference type="InterPro" id="IPR001254">
    <property type="entry name" value="Trypsin_dom"/>
</dbReference>
<evidence type="ECO:0000259" key="8">
    <source>
        <dbReference type="PROSITE" id="PS50240"/>
    </source>
</evidence>
<dbReference type="PANTHER" id="PTHR24250:SF27">
    <property type="entry name" value="ELASTASE 2 LIKE"/>
    <property type="match status" value="1"/>
</dbReference>
<feature type="transmembrane region" description="Helical" evidence="7">
    <location>
        <begin position="12"/>
        <end position="33"/>
    </location>
</feature>
<feature type="transmembrane region" description="Helical" evidence="7">
    <location>
        <begin position="111"/>
        <end position="131"/>
    </location>
</feature>
<dbReference type="OrthoDB" id="10266980at2759"/>
<sequence length="549" mass="63688">MISFQKSEFIPVCFAFFILYQILIITLKSYWSLFQSLPRHKQLDFVVRIISTLHAIAIFSIASYILITDNKIYENKLIYRSNASVWLTNIAIGYFIYDTCLMFIYKKELFNWQYLLHHLIGIISSLVIKYYGYFGYIAIIRSLSEASTLFINLRWFLLTLKLEDTKLYIWNGIVVVISFGLVRILALYPLWMNFYECFSHKQWHLIHSYFKILCVGVTVPLDMLNIYWYSRIISINKNVLTTTTTVNTLSSTISTSFSSSSSSLQTTNLFTSSSSDLITTNFDDDCVVNQKLIIENERIIEGSNAMPHKYPWLVSLRYISKVNASHICGGSILSDEWIITAGHCIRYLDQVQNEKYLIVTGLHYLNEYNSSQVYIVDKVFTPYNSSYLYKDDLALLKLKRKIQFDNLTSPIEISNKSSDFFLNKCLVTAGWGSISTTNQLILPDELQQTFLKIINTEDICNRNGRWQKDYVFCTMSPSSDRYTMICLGDSGGPLMSFDKTSQKWYLEGLVSYLTTTMEDNKQKCLANLPGYFTKVYQYKEYINQTLTNN</sequence>
<evidence type="ECO:0000259" key="9">
    <source>
        <dbReference type="PROSITE" id="PS50922"/>
    </source>
</evidence>
<dbReference type="Gene3D" id="2.40.10.10">
    <property type="entry name" value="Trypsin-like serine proteases"/>
    <property type="match status" value="1"/>
</dbReference>
<feature type="transmembrane region" description="Helical" evidence="7">
    <location>
        <begin position="209"/>
        <end position="229"/>
    </location>
</feature>
<evidence type="ECO:0000256" key="1">
    <source>
        <dbReference type="ARBA" id="ARBA00004141"/>
    </source>
</evidence>
<feature type="transmembrane region" description="Helical" evidence="7">
    <location>
        <begin position="169"/>
        <end position="188"/>
    </location>
</feature>
<dbReference type="PROSITE" id="PS00134">
    <property type="entry name" value="TRYPSIN_HIS"/>
    <property type="match status" value="1"/>
</dbReference>
<name>A0A813NGD2_9BILA</name>
<evidence type="ECO:0000256" key="5">
    <source>
        <dbReference type="ARBA" id="ARBA00023157"/>
    </source>
</evidence>
<keyword evidence="3 7" id="KW-1133">Transmembrane helix</keyword>
<dbReference type="InterPro" id="IPR009003">
    <property type="entry name" value="Peptidase_S1_PA"/>
</dbReference>
<keyword evidence="4 6" id="KW-0472">Membrane</keyword>
<proteinExistence type="predicted"/>
<keyword evidence="5" id="KW-1015">Disulfide bond</keyword>
<dbReference type="PANTHER" id="PTHR24250">
    <property type="entry name" value="CHYMOTRYPSIN-RELATED"/>
    <property type="match status" value="1"/>
</dbReference>
<dbReference type="InterPro" id="IPR018114">
    <property type="entry name" value="TRYPSIN_HIS"/>
</dbReference>
<organism evidence="10 11">
    <name type="scientific">Brachionus calyciflorus</name>
    <dbReference type="NCBI Taxonomy" id="104777"/>
    <lineage>
        <taxon>Eukaryota</taxon>
        <taxon>Metazoa</taxon>
        <taxon>Spiralia</taxon>
        <taxon>Gnathifera</taxon>
        <taxon>Rotifera</taxon>
        <taxon>Eurotatoria</taxon>
        <taxon>Monogononta</taxon>
        <taxon>Pseudotrocha</taxon>
        <taxon>Ploima</taxon>
        <taxon>Brachionidae</taxon>
        <taxon>Brachionus</taxon>
    </lineage>
</organism>
<dbReference type="PROSITE" id="PS50922">
    <property type="entry name" value="TLC"/>
    <property type="match status" value="1"/>
</dbReference>
<dbReference type="CDD" id="cd00190">
    <property type="entry name" value="Tryp_SPc"/>
    <property type="match status" value="1"/>
</dbReference>
<dbReference type="GO" id="GO:0004252">
    <property type="term" value="F:serine-type endopeptidase activity"/>
    <property type="evidence" value="ECO:0007669"/>
    <property type="project" value="InterPro"/>
</dbReference>
<dbReference type="GO" id="GO:0006508">
    <property type="term" value="P:proteolysis"/>
    <property type="evidence" value="ECO:0007669"/>
    <property type="project" value="InterPro"/>
</dbReference>
<keyword evidence="2 6" id="KW-0812">Transmembrane</keyword>
<keyword evidence="11" id="KW-1185">Reference proteome</keyword>
<evidence type="ECO:0000256" key="7">
    <source>
        <dbReference type="SAM" id="Phobius"/>
    </source>
</evidence>
<evidence type="ECO:0000256" key="4">
    <source>
        <dbReference type="ARBA" id="ARBA00023136"/>
    </source>
</evidence>
<dbReference type="FunFam" id="2.40.10.10:FF:000068">
    <property type="entry name" value="transmembrane protease serine 2"/>
    <property type="match status" value="1"/>
</dbReference>
<dbReference type="SUPFAM" id="SSF50494">
    <property type="entry name" value="Trypsin-like serine proteases"/>
    <property type="match status" value="1"/>
</dbReference>
<evidence type="ECO:0000313" key="11">
    <source>
        <dbReference type="Proteomes" id="UP000663879"/>
    </source>
</evidence>
<dbReference type="InterPro" id="IPR043504">
    <property type="entry name" value="Peptidase_S1_PA_chymotrypsin"/>
</dbReference>
<dbReference type="Pfam" id="PF03798">
    <property type="entry name" value="TRAM_LAG1_CLN8"/>
    <property type="match status" value="1"/>
</dbReference>
<dbReference type="InterPro" id="IPR006634">
    <property type="entry name" value="TLC-dom"/>
</dbReference>
<dbReference type="Pfam" id="PF00089">
    <property type="entry name" value="Trypsin"/>
    <property type="match status" value="1"/>
</dbReference>
<evidence type="ECO:0000256" key="2">
    <source>
        <dbReference type="ARBA" id="ARBA00022692"/>
    </source>
</evidence>